<feature type="region of interest" description="Disordered" evidence="1">
    <location>
        <begin position="1"/>
        <end position="68"/>
    </location>
</feature>
<proteinExistence type="predicted"/>
<evidence type="ECO:0000256" key="1">
    <source>
        <dbReference type="SAM" id="MobiDB-lite"/>
    </source>
</evidence>
<reference evidence="2" key="1">
    <citation type="submission" date="2020-02" db="EMBL/GenBank/DDBJ databases">
        <authorList>
            <person name="Meier V. D."/>
        </authorList>
    </citation>
    <scope>NUCLEOTIDE SEQUENCE</scope>
    <source>
        <strain evidence="2">AVDCRST_MAG22</strain>
    </source>
</reference>
<feature type="compositionally biased region" description="Basic residues" evidence="1">
    <location>
        <begin position="123"/>
        <end position="139"/>
    </location>
</feature>
<name>A0A6J4NLL0_9ACTN</name>
<feature type="compositionally biased region" description="Basic residues" evidence="1">
    <location>
        <begin position="211"/>
        <end position="230"/>
    </location>
</feature>
<feature type="compositionally biased region" description="Basic and acidic residues" evidence="1">
    <location>
        <begin position="1"/>
        <end position="11"/>
    </location>
</feature>
<evidence type="ECO:0000313" key="2">
    <source>
        <dbReference type="EMBL" id="CAA9389325.1"/>
    </source>
</evidence>
<organism evidence="2">
    <name type="scientific">uncultured Rubrobacteraceae bacterium</name>
    <dbReference type="NCBI Taxonomy" id="349277"/>
    <lineage>
        <taxon>Bacteria</taxon>
        <taxon>Bacillati</taxon>
        <taxon>Actinomycetota</taxon>
        <taxon>Rubrobacteria</taxon>
        <taxon>Rubrobacterales</taxon>
        <taxon>Rubrobacteraceae</taxon>
        <taxon>environmental samples</taxon>
    </lineage>
</organism>
<dbReference type="GO" id="GO:0004594">
    <property type="term" value="F:pantothenate kinase activity"/>
    <property type="evidence" value="ECO:0007669"/>
    <property type="project" value="UniProtKB-EC"/>
</dbReference>
<dbReference type="EMBL" id="CADCUV010000026">
    <property type="protein sequence ID" value="CAA9389325.1"/>
    <property type="molecule type" value="Genomic_DNA"/>
</dbReference>
<keyword evidence="2" id="KW-0418">Kinase</keyword>
<sequence length="256" mass="29316">VDGGGHREHADGAGSLRWGGGAGAVADRHGGAPDRRRARRGLLRPAGDAGSQAPTGRRHDRLQRRAGAYPVVHGPRVWNLRGPVLRCDRRDEDGPYEPLRRPRLRRGRQDRERRGHGQALRVPRGHRGHRDRDHRRGRGRREQLPRRRHPDRPQRLPRSPRRPDRQAPEREPRTGAAEGHRDQHPGLPEERLHLRIRRRPGCPDPAQPRRDGRRRRAGDRHRRTRQRRGAVLRGDPGVRPGPDAEGAQDSLRDEQI</sequence>
<protein>
    <submittedName>
        <fullName evidence="2">Pantothenate kinase type III, CoaX-like</fullName>
        <ecNumber evidence="2">2.7.1.33</ecNumber>
    </submittedName>
</protein>
<dbReference type="AlphaFoldDB" id="A0A6J4NLL0"/>
<feature type="compositionally biased region" description="Basic and acidic residues" evidence="1">
    <location>
        <begin position="161"/>
        <end position="193"/>
    </location>
</feature>
<feature type="non-terminal residue" evidence="2">
    <location>
        <position position="1"/>
    </location>
</feature>
<dbReference type="EC" id="2.7.1.33" evidence="2"/>
<feature type="region of interest" description="Disordered" evidence="1">
    <location>
        <begin position="86"/>
        <end position="256"/>
    </location>
</feature>
<keyword evidence="2" id="KW-0808">Transferase</keyword>
<feature type="non-terminal residue" evidence="2">
    <location>
        <position position="256"/>
    </location>
</feature>
<accession>A0A6J4NLL0</accession>
<gene>
    <name evidence="2" type="ORF">AVDCRST_MAG22-475</name>
</gene>
<feature type="compositionally biased region" description="Basic and acidic residues" evidence="1">
    <location>
        <begin position="26"/>
        <end position="35"/>
    </location>
</feature>